<dbReference type="EMBL" id="JABFAF010000008">
    <property type="protein sequence ID" value="MBA0862966.1"/>
    <property type="molecule type" value="Genomic_DNA"/>
</dbReference>
<keyword evidence="3" id="KW-1185">Reference proteome</keyword>
<evidence type="ECO:0000313" key="3">
    <source>
        <dbReference type="Proteomes" id="UP000593576"/>
    </source>
</evidence>
<comment type="caution">
    <text evidence="2">The sequence shown here is derived from an EMBL/GenBank/DDBJ whole genome shotgun (WGS) entry which is preliminary data.</text>
</comment>
<gene>
    <name evidence="2" type="ORF">Goshw_014926</name>
</gene>
<reference evidence="2 3" key="1">
    <citation type="journal article" date="2019" name="Genome Biol. Evol.">
        <title>Insights into the evolution of the New World diploid cottons (Gossypium, subgenus Houzingenia) based on genome sequencing.</title>
        <authorList>
            <person name="Grover C.E."/>
            <person name="Arick M.A. 2nd"/>
            <person name="Thrash A."/>
            <person name="Conover J.L."/>
            <person name="Sanders W.S."/>
            <person name="Peterson D.G."/>
            <person name="Frelichowski J.E."/>
            <person name="Scheffler J.A."/>
            <person name="Scheffler B.E."/>
            <person name="Wendel J.F."/>
        </authorList>
    </citation>
    <scope>NUCLEOTIDE SEQUENCE [LARGE SCALE GENOMIC DNA]</scope>
    <source>
        <strain evidence="2">1</strain>
        <tissue evidence="2">Leaf</tissue>
    </source>
</reference>
<evidence type="ECO:0000313" key="2">
    <source>
        <dbReference type="EMBL" id="MBA0862966.1"/>
    </source>
</evidence>
<keyword evidence="1" id="KW-1133">Transmembrane helix</keyword>
<sequence>MLLGRVNQDGQPLRLLLRTTQGRLWMAVRTYSTRAVKAMVVQMETKLTTENYSLFFVGMFACLISFASATQGIATFYTKYVSEYCFL</sequence>
<dbReference type="OrthoDB" id="10487035at2759"/>
<dbReference type="Proteomes" id="UP000593576">
    <property type="component" value="Unassembled WGS sequence"/>
</dbReference>
<dbReference type="AlphaFoldDB" id="A0A7J9LWS9"/>
<feature type="transmembrane region" description="Helical" evidence="1">
    <location>
        <begin position="52"/>
        <end position="77"/>
    </location>
</feature>
<proteinExistence type="predicted"/>
<organism evidence="2 3">
    <name type="scientific">Gossypium schwendimanii</name>
    <name type="common">Cotton</name>
    <dbReference type="NCBI Taxonomy" id="34291"/>
    <lineage>
        <taxon>Eukaryota</taxon>
        <taxon>Viridiplantae</taxon>
        <taxon>Streptophyta</taxon>
        <taxon>Embryophyta</taxon>
        <taxon>Tracheophyta</taxon>
        <taxon>Spermatophyta</taxon>
        <taxon>Magnoliopsida</taxon>
        <taxon>eudicotyledons</taxon>
        <taxon>Gunneridae</taxon>
        <taxon>Pentapetalae</taxon>
        <taxon>rosids</taxon>
        <taxon>malvids</taxon>
        <taxon>Malvales</taxon>
        <taxon>Malvaceae</taxon>
        <taxon>Malvoideae</taxon>
        <taxon>Gossypium</taxon>
    </lineage>
</organism>
<protein>
    <submittedName>
        <fullName evidence="2">Uncharacterized protein</fullName>
    </submittedName>
</protein>
<keyword evidence="1" id="KW-0812">Transmembrane</keyword>
<evidence type="ECO:0000256" key="1">
    <source>
        <dbReference type="SAM" id="Phobius"/>
    </source>
</evidence>
<keyword evidence="1" id="KW-0472">Membrane</keyword>
<name>A0A7J9LWS9_GOSSC</name>
<accession>A0A7J9LWS9</accession>